<protein>
    <recommendedName>
        <fullName evidence="4">Secreted protein</fullName>
    </recommendedName>
</protein>
<dbReference type="PANTHER" id="PTHR38847">
    <property type="match status" value="1"/>
</dbReference>
<reference evidence="2" key="1">
    <citation type="journal article" date="2023" name="Mol. Phylogenet. Evol.">
        <title>Genome-scale phylogeny and comparative genomics of the fungal order Sordariales.</title>
        <authorList>
            <person name="Hensen N."/>
            <person name="Bonometti L."/>
            <person name="Westerberg I."/>
            <person name="Brannstrom I.O."/>
            <person name="Guillou S."/>
            <person name="Cros-Aarteil S."/>
            <person name="Calhoun S."/>
            <person name="Haridas S."/>
            <person name="Kuo A."/>
            <person name="Mondo S."/>
            <person name="Pangilinan J."/>
            <person name="Riley R."/>
            <person name="LaButti K."/>
            <person name="Andreopoulos B."/>
            <person name="Lipzen A."/>
            <person name="Chen C."/>
            <person name="Yan M."/>
            <person name="Daum C."/>
            <person name="Ng V."/>
            <person name="Clum A."/>
            <person name="Steindorff A."/>
            <person name="Ohm R.A."/>
            <person name="Martin F."/>
            <person name="Silar P."/>
            <person name="Natvig D.O."/>
            <person name="Lalanne C."/>
            <person name="Gautier V."/>
            <person name="Ament-Velasquez S.L."/>
            <person name="Kruys A."/>
            <person name="Hutchinson M.I."/>
            <person name="Powell A.J."/>
            <person name="Barry K."/>
            <person name="Miller A.N."/>
            <person name="Grigoriev I.V."/>
            <person name="Debuchy R."/>
            <person name="Gladieux P."/>
            <person name="Hiltunen Thoren M."/>
            <person name="Johannesson H."/>
        </authorList>
    </citation>
    <scope>NUCLEOTIDE SEQUENCE</scope>
    <source>
        <strain evidence="2">PSN324</strain>
    </source>
</reference>
<feature type="signal peptide" evidence="1">
    <location>
        <begin position="1"/>
        <end position="18"/>
    </location>
</feature>
<evidence type="ECO:0000313" key="3">
    <source>
        <dbReference type="Proteomes" id="UP001321749"/>
    </source>
</evidence>
<gene>
    <name evidence="2" type="ORF">QBC42DRAFT_314005</name>
</gene>
<feature type="chain" id="PRO_5043990040" description="Secreted protein" evidence="1">
    <location>
        <begin position="19"/>
        <end position="208"/>
    </location>
</feature>
<dbReference type="AlphaFoldDB" id="A0AAV9HF94"/>
<evidence type="ECO:0008006" key="4">
    <source>
        <dbReference type="Google" id="ProtNLM"/>
    </source>
</evidence>
<keyword evidence="1" id="KW-0732">Signal</keyword>
<dbReference type="PANTHER" id="PTHR38847:SF1">
    <property type="entry name" value="PSEUDOURIDINE SYNTHASE RSUA_RLUA-LIKE DOMAIN-CONTAINING PROTEIN"/>
    <property type="match status" value="1"/>
</dbReference>
<proteinExistence type="predicted"/>
<reference evidence="2" key="2">
    <citation type="submission" date="2023-06" db="EMBL/GenBank/DDBJ databases">
        <authorList>
            <consortium name="Lawrence Berkeley National Laboratory"/>
            <person name="Mondo S.J."/>
            <person name="Hensen N."/>
            <person name="Bonometti L."/>
            <person name="Westerberg I."/>
            <person name="Brannstrom I.O."/>
            <person name="Guillou S."/>
            <person name="Cros-Aarteil S."/>
            <person name="Calhoun S."/>
            <person name="Haridas S."/>
            <person name="Kuo A."/>
            <person name="Pangilinan J."/>
            <person name="Riley R."/>
            <person name="Labutti K."/>
            <person name="Andreopoulos B."/>
            <person name="Lipzen A."/>
            <person name="Chen C."/>
            <person name="Yanf M."/>
            <person name="Daum C."/>
            <person name="Ng V."/>
            <person name="Clum A."/>
            <person name="Steindorff A."/>
            <person name="Ohm R."/>
            <person name="Martin F."/>
            <person name="Silar P."/>
            <person name="Natvig D."/>
            <person name="Lalanne C."/>
            <person name="Gautier V."/>
            <person name="Ament-Velasquez S.L."/>
            <person name="Kruys A."/>
            <person name="Hutchinson M.I."/>
            <person name="Powell A.J."/>
            <person name="Barry K."/>
            <person name="Miller A.N."/>
            <person name="Grigoriev I.V."/>
            <person name="Debuchy R."/>
            <person name="Gladieux P."/>
            <person name="Thoren M.H."/>
            <person name="Johannesson H."/>
        </authorList>
    </citation>
    <scope>NUCLEOTIDE SEQUENCE</scope>
    <source>
        <strain evidence="2">PSN324</strain>
    </source>
</reference>
<dbReference type="Pfam" id="PF14273">
    <property type="entry name" value="DUF4360"/>
    <property type="match status" value="1"/>
</dbReference>
<name>A0AAV9HF94_9PEZI</name>
<organism evidence="2 3">
    <name type="scientific">Cladorrhinum samala</name>
    <dbReference type="NCBI Taxonomy" id="585594"/>
    <lineage>
        <taxon>Eukaryota</taxon>
        <taxon>Fungi</taxon>
        <taxon>Dikarya</taxon>
        <taxon>Ascomycota</taxon>
        <taxon>Pezizomycotina</taxon>
        <taxon>Sordariomycetes</taxon>
        <taxon>Sordariomycetidae</taxon>
        <taxon>Sordariales</taxon>
        <taxon>Podosporaceae</taxon>
        <taxon>Cladorrhinum</taxon>
    </lineage>
</organism>
<keyword evidence="3" id="KW-1185">Reference proteome</keyword>
<dbReference type="InterPro" id="IPR025649">
    <property type="entry name" value="DUF4360"/>
</dbReference>
<accession>A0AAV9HF94</accession>
<dbReference type="Proteomes" id="UP001321749">
    <property type="component" value="Unassembled WGS sequence"/>
</dbReference>
<evidence type="ECO:0000256" key="1">
    <source>
        <dbReference type="SAM" id="SignalP"/>
    </source>
</evidence>
<comment type="caution">
    <text evidence="2">The sequence shown here is derived from an EMBL/GenBank/DDBJ whole genome shotgun (WGS) entry which is preliminary data.</text>
</comment>
<sequence>MHLLHVFPLFAGLAASLATPVHLQKRDPEPQSIQIAEIAFSGTGCPARVLPAQNLSNATTIAVPQVIFAAESGKNQAQVVDTRVNCQVMIKVNHPAGWQFSVVKADYYGRVKLPQGSESFSKTTYSFPGGAGQQYKQYYFSGPFDGLYFRNDRFVGTARKWSPCGTGTSLNITSEVTVGPLGGGVNRPASMEIFNLLGGKLGISWQKC</sequence>
<dbReference type="EMBL" id="MU865061">
    <property type="protein sequence ID" value="KAK4458649.1"/>
    <property type="molecule type" value="Genomic_DNA"/>
</dbReference>
<evidence type="ECO:0000313" key="2">
    <source>
        <dbReference type="EMBL" id="KAK4458649.1"/>
    </source>
</evidence>